<gene>
    <name evidence="1" type="ORF">IQ260_25650</name>
</gene>
<accession>A0A928ZZ02</accession>
<reference evidence="1" key="1">
    <citation type="submission" date="2020-10" db="EMBL/GenBank/DDBJ databases">
        <authorList>
            <person name="Castelo-Branco R."/>
            <person name="Eusebio N."/>
            <person name="Adriana R."/>
            <person name="Vieira A."/>
            <person name="Brugerolle De Fraissinette N."/>
            <person name="Rezende De Castro R."/>
            <person name="Schneider M.P."/>
            <person name="Vasconcelos V."/>
            <person name="Leao P.N."/>
        </authorList>
    </citation>
    <scope>NUCLEOTIDE SEQUENCE</scope>
    <source>
        <strain evidence="1">LEGE 11479</strain>
    </source>
</reference>
<keyword evidence="2" id="KW-1185">Reference proteome</keyword>
<evidence type="ECO:0000313" key="2">
    <source>
        <dbReference type="Proteomes" id="UP000615026"/>
    </source>
</evidence>
<name>A0A928ZZ02_LEPEC</name>
<protein>
    <submittedName>
        <fullName evidence="1">Uncharacterized protein</fullName>
    </submittedName>
</protein>
<organism evidence="1 2">
    <name type="scientific">Leptolyngbya cf. ectocarpi LEGE 11479</name>
    <dbReference type="NCBI Taxonomy" id="1828722"/>
    <lineage>
        <taxon>Bacteria</taxon>
        <taxon>Bacillati</taxon>
        <taxon>Cyanobacteriota</taxon>
        <taxon>Cyanophyceae</taxon>
        <taxon>Leptolyngbyales</taxon>
        <taxon>Leptolyngbyaceae</taxon>
        <taxon>Leptolyngbya group</taxon>
        <taxon>Leptolyngbya</taxon>
    </lineage>
</organism>
<comment type="caution">
    <text evidence="1">The sequence shown here is derived from an EMBL/GenBank/DDBJ whole genome shotgun (WGS) entry which is preliminary data.</text>
</comment>
<dbReference type="Proteomes" id="UP000615026">
    <property type="component" value="Unassembled WGS sequence"/>
</dbReference>
<evidence type="ECO:0000313" key="1">
    <source>
        <dbReference type="EMBL" id="MBE9070031.1"/>
    </source>
</evidence>
<sequence length="103" mass="12143">MPDFVKVEDLQHVKVPSNIHLWQVLEGQRESLTNSQNMKTMESWLGFTERSFWDEWLKKYNGRLPNGFYWIDHNAKTVNVVLSNTWVAAEYQLEQKGVVLTES</sequence>
<proteinExistence type="predicted"/>
<dbReference type="RefSeq" id="WP_193995912.1">
    <property type="nucleotide sequence ID" value="NZ_JADEXP010000361.1"/>
</dbReference>
<dbReference type="EMBL" id="JADEXP010000361">
    <property type="protein sequence ID" value="MBE9070031.1"/>
    <property type="molecule type" value="Genomic_DNA"/>
</dbReference>
<dbReference type="AlphaFoldDB" id="A0A928ZZ02"/>